<evidence type="ECO:0000256" key="2">
    <source>
        <dbReference type="ARBA" id="ARBA00022964"/>
    </source>
</evidence>
<evidence type="ECO:0000256" key="7">
    <source>
        <dbReference type="ARBA" id="ARBA00035045"/>
    </source>
</evidence>
<evidence type="ECO:0000256" key="6">
    <source>
        <dbReference type="ARBA" id="ARBA00035023"/>
    </source>
</evidence>
<evidence type="ECO:0000313" key="8">
    <source>
        <dbReference type="EMBL" id="POR34466.1"/>
    </source>
</evidence>
<evidence type="ECO:0000313" key="9">
    <source>
        <dbReference type="Proteomes" id="UP000237481"/>
    </source>
</evidence>
<accession>A0A2S4KWA3</accession>
<dbReference type="PANTHER" id="PTHR39479:SF2">
    <property type="entry name" value="2-OXOADIPATE DIOXYGENASE_DECARBOXYLASE"/>
    <property type="match status" value="1"/>
</dbReference>
<reference evidence="8 9" key="1">
    <citation type="submission" date="2018-01" db="EMBL/GenBank/DDBJ databases">
        <title>Harnessing the power of phylogenomics to disentangle the directionality and signatures of interkingdom host jumping in the parasitic fungal genus Tolypocladium.</title>
        <authorList>
            <person name="Quandt C.A."/>
            <person name="Patterson W."/>
            <person name="Spatafora J.W."/>
        </authorList>
    </citation>
    <scope>NUCLEOTIDE SEQUENCE [LARGE SCALE GENOMIC DNA]</scope>
    <source>
        <strain evidence="8 9">NRBC 100945</strain>
    </source>
</reference>
<keyword evidence="3" id="KW-0560">Oxidoreductase</keyword>
<evidence type="ECO:0000256" key="1">
    <source>
        <dbReference type="ARBA" id="ARBA00001954"/>
    </source>
</evidence>
<dbReference type="GO" id="GO:0051213">
    <property type="term" value="F:dioxygenase activity"/>
    <property type="evidence" value="ECO:0007669"/>
    <property type="project" value="UniProtKB-KW"/>
</dbReference>
<evidence type="ECO:0000256" key="3">
    <source>
        <dbReference type="ARBA" id="ARBA00023002"/>
    </source>
</evidence>
<dbReference type="InterPro" id="IPR009770">
    <property type="entry name" value="HGLS"/>
</dbReference>
<gene>
    <name evidence="8" type="ORF">TPAR_05335</name>
</gene>
<organism evidence="8 9">
    <name type="scientific">Tolypocladium paradoxum</name>
    <dbReference type="NCBI Taxonomy" id="94208"/>
    <lineage>
        <taxon>Eukaryota</taxon>
        <taxon>Fungi</taxon>
        <taxon>Dikarya</taxon>
        <taxon>Ascomycota</taxon>
        <taxon>Pezizomycotina</taxon>
        <taxon>Sordariomycetes</taxon>
        <taxon>Hypocreomycetidae</taxon>
        <taxon>Hypocreales</taxon>
        <taxon>Ophiocordycipitaceae</taxon>
        <taxon>Tolypocladium</taxon>
    </lineage>
</organism>
<protein>
    <recommendedName>
        <fullName evidence="6">2-oxoadipate dioxygenase/decarboxylase</fullName>
        <ecNumber evidence="6">1.13.11.93</ecNumber>
    </recommendedName>
    <alternativeName>
        <fullName evidence="7">2-hydroxyglutarate synthase</fullName>
    </alternativeName>
</protein>
<sequence>MAPTATAPPREPAPSWADPNALRTSFTLSMSAMYKAEVPAYGTLLRIVSAVNAAALSSSLDPHVLALRHGSSRLDIERHGAIRLGTPRELRTVRRVFALVGLHPVGYYDLSPAGLPMHATCFRPVDADALARNPFRVFTSVLRPELIRDAEARDVALGLLARRNIFSGELLRLLDLADAQNGRLTEAQGARFIPAAVATFRWAGAAAASAAAYQRLAAAHPILADVACFRSAHVNHLTPRTLAIA</sequence>
<dbReference type="Pfam" id="PF07063">
    <property type="entry name" value="HGLS"/>
    <property type="match status" value="1"/>
</dbReference>
<evidence type="ECO:0000256" key="4">
    <source>
        <dbReference type="ARBA" id="ARBA00023004"/>
    </source>
</evidence>
<dbReference type="Gene3D" id="3.10.180.80">
    <property type="entry name" value="Uncharacterised protein PF07063, DUF1338"/>
    <property type="match status" value="1"/>
</dbReference>
<dbReference type="Proteomes" id="UP000237481">
    <property type="component" value="Unassembled WGS sequence"/>
</dbReference>
<keyword evidence="9" id="KW-1185">Reference proteome</keyword>
<feature type="non-terminal residue" evidence="8">
    <location>
        <position position="245"/>
    </location>
</feature>
<keyword evidence="4" id="KW-0408">Iron</keyword>
<comment type="caution">
    <text evidence="8">The sequence shown here is derived from an EMBL/GenBank/DDBJ whole genome shotgun (WGS) entry which is preliminary data.</text>
</comment>
<dbReference type="OrthoDB" id="8300246at2759"/>
<keyword evidence="2" id="KW-0223">Dioxygenase</keyword>
<comment type="similarity">
    <text evidence="5">Belongs to the 2-oxoadipate dioxygenase/decarboxylase family.</text>
</comment>
<comment type="cofactor">
    <cofactor evidence="1">
        <name>Fe(2+)</name>
        <dbReference type="ChEBI" id="CHEBI:29033"/>
    </cofactor>
</comment>
<dbReference type="EC" id="1.13.11.93" evidence="6"/>
<dbReference type="PANTHER" id="PTHR39479">
    <property type="match status" value="1"/>
</dbReference>
<proteinExistence type="inferred from homology"/>
<evidence type="ECO:0000256" key="5">
    <source>
        <dbReference type="ARBA" id="ARBA00035013"/>
    </source>
</evidence>
<dbReference type="AlphaFoldDB" id="A0A2S4KWA3"/>
<dbReference type="EMBL" id="PKSG01000521">
    <property type="protein sequence ID" value="POR34466.1"/>
    <property type="molecule type" value="Genomic_DNA"/>
</dbReference>
<name>A0A2S4KWA3_9HYPO</name>
<dbReference type="STRING" id="94208.A0A2S4KWA3"/>
<dbReference type="SMART" id="SM01150">
    <property type="entry name" value="DUF1338"/>
    <property type="match status" value="1"/>
</dbReference>